<accession>A0A7R9CGV9</accession>
<evidence type="ECO:0000256" key="9">
    <source>
        <dbReference type="PROSITE-ProRule" id="PRU00042"/>
    </source>
</evidence>
<reference evidence="13" key="1">
    <citation type="submission" date="2020-11" db="EMBL/GenBank/DDBJ databases">
        <authorList>
            <person name="Tran Van P."/>
        </authorList>
    </citation>
    <scope>NUCLEOTIDE SEQUENCE</scope>
</reference>
<protein>
    <recommendedName>
        <fullName evidence="12">C2H2-type domain-containing protein</fullName>
    </recommendedName>
</protein>
<organism evidence="13">
    <name type="scientific">Timema poppense</name>
    <name type="common">Walking stick</name>
    <dbReference type="NCBI Taxonomy" id="170557"/>
    <lineage>
        <taxon>Eukaryota</taxon>
        <taxon>Metazoa</taxon>
        <taxon>Ecdysozoa</taxon>
        <taxon>Arthropoda</taxon>
        <taxon>Hexapoda</taxon>
        <taxon>Insecta</taxon>
        <taxon>Pterygota</taxon>
        <taxon>Neoptera</taxon>
        <taxon>Polyneoptera</taxon>
        <taxon>Phasmatodea</taxon>
        <taxon>Timematodea</taxon>
        <taxon>Timematoidea</taxon>
        <taxon>Timematidae</taxon>
        <taxon>Timema</taxon>
    </lineage>
</organism>
<comment type="similarity">
    <text evidence="8">Belongs to the snail C2H2-type zinc-finger protein family.</text>
</comment>
<dbReference type="FunFam" id="3.30.160.60:FF:000706">
    <property type="entry name" value="Zinc finger protein"/>
    <property type="match status" value="1"/>
</dbReference>
<keyword evidence="5" id="KW-0862">Zinc</keyword>
<keyword evidence="4 9" id="KW-0863">Zinc-finger</keyword>
<evidence type="ECO:0000256" key="10">
    <source>
        <dbReference type="SAM" id="MobiDB-lite"/>
    </source>
</evidence>
<evidence type="ECO:0000256" key="2">
    <source>
        <dbReference type="ARBA" id="ARBA00022723"/>
    </source>
</evidence>
<feature type="domain" description="C2H2-type" evidence="12">
    <location>
        <begin position="46"/>
        <end position="73"/>
    </location>
</feature>
<evidence type="ECO:0000259" key="12">
    <source>
        <dbReference type="PROSITE" id="PS50157"/>
    </source>
</evidence>
<dbReference type="PROSITE" id="PS50157">
    <property type="entry name" value="ZINC_FINGER_C2H2_2"/>
    <property type="match status" value="2"/>
</dbReference>
<feature type="region of interest" description="Disordered" evidence="10">
    <location>
        <begin position="630"/>
        <end position="653"/>
    </location>
</feature>
<evidence type="ECO:0000256" key="4">
    <source>
        <dbReference type="ARBA" id="ARBA00022771"/>
    </source>
</evidence>
<dbReference type="SUPFAM" id="SSF57667">
    <property type="entry name" value="beta-beta-alpha zinc fingers"/>
    <property type="match status" value="1"/>
</dbReference>
<evidence type="ECO:0000256" key="1">
    <source>
        <dbReference type="ARBA" id="ARBA00004123"/>
    </source>
</evidence>
<dbReference type="GO" id="GO:0000978">
    <property type="term" value="F:RNA polymerase II cis-regulatory region sequence-specific DNA binding"/>
    <property type="evidence" value="ECO:0007669"/>
    <property type="project" value="TreeGrafter"/>
</dbReference>
<keyword evidence="7" id="KW-0539">Nucleus</keyword>
<keyword evidence="11" id="KW-0732">Signal</keyword>
<dbReference type="GO" id="GO:0008270">
    <property type="term" value="F:zinc ion binding"/>
    <property type="evidence" value="ECO:0007669"/>
    <property type="project" value="UniProtKB-KW"/>
</dbReference>
<gene>
    <name evidence="13" type="ORF">TPSB3V08_LOCUS236</name>
</gene>
<evidence type="ECO:0000313" key="13">
    <source>
        <dbReference type="EMBL" id="CAD7395555.1"/>
    </source>
</evidence>
<evidence type="ECO:0000256" key="6">
    <source>
        <dbReference type="ARBA" id="ARBA00023125"/>
    </source>
</evidence>
<feature type="region of interest" description="Disordered" evidence="10">
    <location>
        <begin position="461"/>
        <end position="497"/>
    </location>
</feature>
<dbReference type="Gene3D" id="3.30.160.60">
    <property type="entry name" value="Classic Zinc Finger"/>
    <property type="match status" value="1"/>
</dbReference>
<dbReference type="InterPro" id="IPR036236">
    <property type="entry name" value="Znf_C2H2_sf"/>
</dbReference>
<evidence type="ECO:0000256" key="3">
    <source>
        <dbReference type="ARBA" id="ARBA00022737"/>
    </source>
</evidence>
<dbReference type="GO" id="GO:0005634">
    <property type="term" value="C:nucleus"/>
    <property type="evidence" value="ECO:0007669"/>
    <property type="project" value="UniProtKB-SubCell"/>
</dbReference>
<evidence type="ECO:0000256" key="11">
    <source>
        <dbReference type="SAM" id="SignalP"/>
    </source>
</evidence>
<proteinExistence type="inferred from homology"/>
<dbReference type="PANTHER" id="PTHR24388">
    <property type="entry name" value="ZINC FINGER PROTEIN"/>
    <property type="match status" value="1"/>
</dbReference>
<dbReference type="AlphaFoldDB" id="A0A7R9CGV9"/>
<sequence>MECENIFLVALAIDLSLSQSWAPWNLPRLSLISPRACTKFKPIKLYSCSDCGKRYRWKSTLNRHQNVECGGKEPAEQCPYCSYKAKQKGNLSLIASGGSLEKSFISPGYAEILHSYTMCWMICVPPYNYKMDPTTLVVWCPLESSALGICNNEELDIMPWPFRVNKLLSLGSPKSRGPPTHKKEIDAGVNYGLTEWADRSLSMKSDTDWSDKQSTRHGESIYSETIDPLTIAPHNGEHRCGKCEIDIGVNRGLNNWIDRNLLKHRKPGWILEEPNWPDESSCSENVDPFSIAPSTEVIMPENWSSNGEQWKMDKSQKISFVSFNDESSLFLTNQPLGEMGGFPCDKCGKVYKWGNSLYYLVERFPICCNCCCDRLNPALKQGGRRVAGMAIPGAVLNGGAKLKGVVYPGVTWWGWVKLQSKPGQVQTRDRRLIRAKTNKLGTGSGQLAGSERVGDDELLSAEPVGSGKESIQRSSTHFVGPVDDGQSGAGLNSRPAHADVRGNTVTDLPSIVNTAGSQFNHADYTPEDLNSIPWPYRGNKHVSLRSLKTKGPPTHVCQACGRTYYHLESLTRHQRVECGKVAQFCCLTCLYETKHKHDYLRHLQSNIGLIRETLKNKTIEETYRIHLSTGPAWNNGSSPPDEPSLSRANKTLKARGVWQSKRRLGLAGHAQ</sequence>
<evidence type="ECO:0000256" key="5">
    <source>
        <dbReference type="ARBA" id="ARBA00022833"/>
    </source>
</evidence>
<dbReference type="EMBL" id="OD000065">
    <property type="protein sequence ID" value="CAD7395555.1"/>
    <property type="molecule type" value="Genomic_DNA"/>
</dbReference>
<evidence type="ECO:0000256" key="8">
    <source>
        <dbReference type="ARBA" id="ARBA00037948"/>
    </source>
</evidence>
<keyword evidence="2" id="KW-0479">Metal-binding</keyword>
<evidence type="ECO:0000256" key="7">
    <source>
        <dbReference type="ARBA" id="ARBA00023242"/>
    </source>
</evidence>
<dbReference type="InterPro" id="IPR050527">
    <property type="entry name" value="Snail/Krueppel_Znf"/>
</dbReference>
<dbReference type="InterPro" id="IPR013087">
    <property type="entry name" value="Znf_C2H2_type"/>
</dbReference>
<dbReference type="PANTHER" id="PTHR24388:SF54">
    <property type="entry name" value="PROTEIN ESCARGOT"/>
    <property type="match status" value="1"/>
</dbReference>
<name>A0A7R9CGV9_TIMPO</name>
<feature type="chain" id="PRO_5031091947" description="C2H2-type domain-containing protein" evidence="11">
    <location>
        <begin position="19"/>
        <end position="671"/>
    </location>
</feature>
<keyword evidence="3" id="KW-0677">Repeat</keyword>
<feature type="signal peptide" evidence="11">
    <location>
        <begin position="1"/>
        <end position="18"/>
    </location>
</feature>
<keyword evidence="6" id="KW-0238">DNA-binding</keyword>
<feature type="domain" description="C2H2-type" evidence="12">
    <location>
        <begin position="555"/>
        <end position="582"/>
    </location>
</feature>
<dbReference type="GO" id="GO:0000981">
    <property type="term" value="F:DNA-binding transcription factor activity, RNA polymerase II-specific"/>
    <property type="evidence" value="ECO:0007669"/>
    <property type="project" value="TreeGrafter"/>
</dbReference>
<comment type="subcellular location">
    <subcellularLocation>
        <location evidence="1">Nucleus</location>
    </subcellularLocation>
</comment>